<dbReference type="Proteomes" id="UP000204198">
    <property type="component" value="Segment"/>
</dbReference>
<dbReference type="RefSeq" id="YP_224097.1">
    <property type="nucleotide sequence ID" value="NC_006944.1"/>
</dbReference>
<dbReference type="EMBL" id="AY792620">
    <property type="protein sequence ID" value="AAW32898.1"/>
    <property type="molecule type" value="Genomic_RNA"/>
</dbReference>
<sequence length="197" mass="22174">MSEVSFSIRPIADGDTNTIVIIRDKFGHSVLNFKSPAGDDSLALVEESCIISRSDFESVASCDDSFFLAGLNSLEDALNNFVLHSPRSLTATSESLSSLEYIDFVLDPIMLGIIFRFNLKRRINNDSVSLFRDSLISLNGGWYNGTLYDDMFHYLSNFFKQKKGFTIHSFELIKQNEVVFPSRVLRVSGDRGHQPID</sequence>
<evidence type="ECO:0000313" key="2">
    <source>
        <dbReference type="Proteomes" id="UP000204198"/>
    </source>
</evidence>
<organism evidence="1 2">
    <name type="scientific">Mint virus 1</name>
    <dbReference type="NCBI Taxonomy" id="300740"/>
    <lineage>
        <taxon>Viruses</taxon>
        <taxon>Riboviria</taxon>
        <taxon>Orthornavirae</taxon>
        <taxon>Kitrinoviricota</taxon>
        <taxon>Alsuviricetes</taxon>
        <taxon>Martellivirales</taxon>
        <taxon>Closteroviridae</taxon>
        <taxon>Closterovirus</taxon>
        <taxon>Closterovirus menthae</taxon>
    </lineage>
</organism>
<name>Q5G7G0_9CLOS</name>
<evidence type="ECO:0000313" key="1">
    <source>
        <dbReference type="EMBL" id="AAW32898.1"/>
    </source>
</evidence>
<dbReference type="KEGG" id="vg:5076479"/>
<keyword evidence="2" id="KW-1185">Reference proteome</keyword>
<reference evidence="1 2" key="1">
    <citation type="journal article" date="2005" name="J. Virol. Methods">
        <title>The use of reverse transcriptase for efficient first- and second-strand cDNA synthesis from single- and double-stranded RNA templates.</title>
        <authorList>
            <person name="Tzanetakis I.E."/>
            <person name="Keller K.E."/>
            <person name="Martin R.R."/>
        </authorList>
    </citation>
    <scope>NUCLEOTIDE SEQUENCE [LARGE SCALE GENOMIC DNA]</scope>
    <source>
        <strain evidence="1">NCGR MEN 454.004</strain>
    </source>
</reference>
<dbReference type="GeneID" id="5076479"/>
<protein>
    <submittedName>
        <fullName evidence="1">Uncharacterized protein</fullName>
    </submittedName>
</protein>
<accession>Q5G7G0</accession>
<proteinExistence type="predicted"/>
<reference evidence="1 2" key="2">
    <citation type="journal article" date="2005" name="Phytopathology">
        <title>Characterization of a Novel Member of the Family Closteroviridae from Mentha spp.</title>
        <authorList>
            <person name="Tzanetakis I.E."/>
            <person name="Postman J.D."/>
            <person name="Martin R.R."/>
        </authorList>
    </citation>
    <scope>NUCLEOTIDE SEQUENCE [LARGE SCALE GENOMIC DNA]</scope>
    <source>
        <strain evidence="1">NCGR MEN 454.004</strain>
    </source>
</reference>